<evidence type="ECO:0000313" key="1">
    <source>
        <dbReference type="EMBL" id="OMJ85607.1"/>
    </source>
</evidence>
<protein>
    <submittedName>
        <fullName evidence="1">Uncharacterized protein</fullName>
    </submittedName>
</protein>
<dbReference type="Proteomes" id="UP000187209">
    <property type="component" value="Unassembled WGS sequence"/>
</dbReference>
<proteinExistence type="predicted"/>
<dbReference type="AlphaFoldDB" id="A0A1R2C9C8"/>
<sequence length="148" mass="16908">MKVLIALIASVSAFWPFDSSLDLELSKTLLERTFTELGASSFEASLITKAYLEKNQEITLKSLVETITDNKFSKFVRHWKLDLFKTVISQELLIAAANLQDLPLSYDLYKALTMSYEEYNQAKVRTQATEEEKQAVKCPDGTKLLYRI</sequence>
<reference evidence="1 2" key="1">
    <citation type="submission" date="2016-11" db="EMBL/GenBank/DDBJ databases">
        <title>The macronuclear genome of Stentor coeruleus: a giant cell with tiny introns.</title>
        <authorList>
            <person name="Slabodnick M."/>
            <person name="Ruby J.G."/>
            <person name="Reiff S.B."/>
            <person name="Swart E.C."/>
            <person name="Gosai S."/>
            <person name="Prabakaran S."/>
            <person name="Witkowska E."/>
            <person name="Larue G.E."/>
            <person name="Fisher S."/>
            <person name="Freeman R.M."/>
            <person name="Gunawardena J."/>
            <person name="Chu W."/>
            <person name="Stover N.A."/>
            <person name="Gregory B.D."/>
            <person name="Nowacki M."/>
            <person name="Derisi J."/>
            <person name="Roy S.W."/>
            <person name="Marshall W.F."/>
            <person name="Sood P."/>
        </authorList>
    </citation>
    <scope>NUCLEOTIDE SEQUENCE [LARGE SCALE GENOMIC DNA]</scope>
    <source>
        <strain evidence="1">WM001</strain>
    </source>
</reference>
<gene>
    <name evidence="1" type="ORF">SteCoe_13021</name>
</gene>
<accession>A0A1R2C9C8</accession>
<keyword evidence="2" id="KW-1185">Reference proteome</keyword>
<organism evidence="1 2">
    <name type="scientific">Stentor coeruleus</name>
    <dbReference type="NCBI Taxonomy" id="5963"/>
    <lineage>
        <taxon>Eukaryota</taxon>
        <taxon>Sar</taxon>
        <taxon>Alveolata</taxon>
        <taxon>Ciliophora</taxon>
        <taxon>Postciliodesmatophora</taxon>
        <taxon>Heterotrichea</taxon>
        <taxon>Heterotrichida</taxon>
        <taxon>Stentoridae</taxon>
        <taxon>Stentor</taxon>
    </lineage>
</organism>
<dbReference type="EMBL" id="MPUH01000231">
    <property type="protein sequence ID" value="OMJ85607.1"/>
    <property type="molecule type" value="Genomic_DNA"/>
</dbReference>
<comment type="caution">
    <text evidence="1">The sequence shown here is derived from an EMBL/GenBank/DDBJ whole genome shotgun (WGS) entry which is preliminary data.</text>
</comment>
<evidence type="ECO:0000313" key="2">
    <source>
        <dbReference type="Proteomes" id="UP000187209"/>
    </source>
</evidence>
<name>A0A1R2C9C8_9CILI</name>